<dbReference type="PANTHER" id="PTHR30349">
    <property type="entry name" value="PHAGE INTEGRASE-RELATED"/>
    <property type="match status" value="1"/>
</dbReference>
<dbReference type="Gene3D" id="1.10.150.130">
    <property type="match status" value="1"/>
</dbReference>
<dbReference type="InterPro" id="IPR002104">
    <property type="entry name" value="Integrase_catalytic"/>
</dbReference>
<keyword evidence="10" id="KW-1185">Reference proteome</keyword>
<evidence type="ECO:0000256" key="5">
    <source>
        <dbReference type="PROSITE-ProRule" id="PRU01248"/>
    </source>
</evidence>
<gene>
    <name evidence="9" type="ORF">ACFOOL_05875</name>
</gene>
<comment type="caution">
    <text evidence="9">The sequence shown here is derived from an EMBL/GenBank/DDBJ whole genome shotgun (WGS) entry which is preliminary data.</text>
</comment>
<dbReference type="InterPro" id="IPR004107">
    <property type="entry name" value="Integrase_SAM-like_N"/>
</dbReference>
<reference evidence="10" key="1">
    <citation type="journal article" date="2019" name="Int. J. Syst. Evol. Microbiol.">
        <title>The Global Catalogue of Microorganisms (GCM) 10K type strain sequencing project: providing services to taxonomists for standard genome sequencing and annotation.</title>
        <authorList>
            <consortium name="The Broad Institute Genomics Platform"/>
            <consortium name="The Broad Institute Genome Sequencing Center for Infectious Disease"/>
            <person name="Wu L."/>
            <person name="Ma J."/>
        </authorList>
    </citation>
    <scope>NUCLEOTIDE SEQUENCE [LARGE SCALE GENOMIC DNA]</scope>
    <source>
        <strain evidence="10">KCTC 42281</strain>
    </source>
</reference>
<evidence type="ECO:0000259" key="7">
    <source>
        <dbReference type="PROSITE" id="PS51898"/>
    </source>
</evidence>
<dbReference type="Proteomes" id="UP001595613">
    <property type="component" value="Unassembled WGS sequence"/>
</dbReference>
<comment type="similarity">
    <text evidence="1">Belongs to the 'phage' integrase family.</text>
</comment>
<dbReference type="InterPro" id="IPR010998">
    <property type="entry name" value="Integrase_recombinase_N"/>
</dbReference>
<dbReference type="RefSeq" id="WP_380095751.1">
    <property type="nucleotide sequence ID" value="NZ_JBHRYD010000001.1"/>
</dbReference>
<accession>A0ABV7WZ23</accession>
<organism evidence="9 10">
    <name type="scientific">Devosia honganensis</name>
    <dbReference type="NCBI Taxonomy" id="1610527"/>
    <lineage>
        <taxon>Bacteria</taxon>
        <taxon>Pseudomonadati</taxon>
        <taxon>Pseudomonadota</taxon>
        <taxon>Alphaproteobacteria</taxon>
        <taxon>Hyphomicrobiales</taxon>
        <taxon>Devosiaceae</taxon>
        <taxon>Devosia</taxon>
    </lineage>
</organism>
<feature type="domain" description="Tyr recombinase" evidence="7">
    <location>
        <begin position="106"/>
        <end position="285"/>
    </location>
</feature>
<evidence type="ECO:0000313" key="9">
    <source>
        <dbReference type="EMBL" id="MFC3704282.1"/>
    </source>
</evidence>
<dbReference type="SUPFAM" id="SSF56349">
    <property type="entry name" value="DNA breaking-rejoining enzymes"/>
    <property type="match status" value="1"/>
</dbReference>
<keyword evidence="2" id="KW-0229">DNA integration</keyword>
<dbReference type="InterPro" id="IPR044068">
    <property type="entry name" value="CB"/>
</dbReference>
<dbReference type="InterPro" id="IPR013762">
    <property type="entry name" value="Integrase-like_cat_sf"/>
</dbReference>
<evidence type="ECO:0000256" key="2">
    <source>
        <dbReference type="ARBA" id="ARBA00022908"/>
    </source>
</evidence>
<keyword evidence="3 5" id="KW-0238">DNA-binding</keyword>
<dbReference type="PROSITE" id="PS51898">
    <property type="entry name" value="TYR_RECOMBINASE"/>
    <property type="match status" value="1"/>
</dbReference>
<dbReference type="Gene3D" id="1.10.443.10">
    <property type="entry name" value="Intergrase catalytic core"/>
    <property type="match status" value="1"/>
</dbReference>
<evidence type="ECO:0000256" key="4">
    <source>
        <dbReference type="ARBA" id="ARBA00023172"/>
    </source>
</evidence>
<feature type="domain" description="Core-binding (CB)" evidence="8">
    <location>
        <begin position="8"/>
        <end position="89"/>
    </location>
</feature>
<protein>
    <submittedName>
        <fullName evidence="9">Tyrosine-type recombinase/integrase</fullName>
    </submittedName>
</protein>
<evidence type="ECO:0000256" key="1">
    <source>
        <dbReference type="ARBA" id="ARBA00008857"/>
    </source>
</evidence>
<evidence type="ECO:0000256" key="3">
    <source>
        <dbReference type="ARBA" id="ARBA00023125"/>
    </source>
</evidence>
<evidence type="ECO:0000259" key="8">
    <source>
        <dbReference type="PROSITE" id="PS51900"/>
    </source>
</evidence>
<feature type="region of interest" description="Disordered" evidence="6">
    <location>
        <begin position="292"/>
        <end position="311"/>
    </location>
</feature>
<dbReference type="PANTHER" id="PTHR30349:SF64">
    <property type="entry name" value="PROPHAGE INTEGRASE INTD-RELATED"/>
    <property type="match status" value="1"/>
</dbReference>
<dbReference type="Pfam" id="PF00589">
    <property type="entry name" value="Phage_integrase"/>
    <property type="match status" value="1"/>
</dbReference>
<evidence type="ECO:0000256" key="6">
    <source>
        <dbReference type="SAM" id="MobiDB-lite"/>
    </source>
</evidence>
<dbReference type="PROSITE" id="PS51900">
    <property type="entry name" value="CB"/>
    <property type="match status" value="1"/>
</dbReference>
<keyword evidence="4" id="KW-0233">DNA recombination</keyword>
<proteinExistence type="inferred from homology"/>
<dbReference type="InterPro" id="IPR011010">
    <property type="entry name" value="DNA_brk_join_enz"/>
</dbReference>
<name>A0ABV7WZ23_9HYPH</name>
<dbReference type="InterPro" id="IPR050090">
    <property type="entry name" value="Tyrosine_recombinase_XerCD"/>
</dbReference>
<evidence type="ECO:0000313" key="10">
    <source>
        <dbReference type="Proteomes" id="UP001595613"/>
    </source>
</evidence>
<dbReference type="EMBL" id="JBHRYD010000001">
    <property type="protein sequence ID" value="MFC3704282.1"/>
    <property type="molecule type" value="Genomic_DNA"/>
</dbReference>
<sequence>MTTILPNVPVSPLRQKLIDDMTMRHFSAATQRNYIRDVGRFASFLRRSPDTATTEDVRQFQLAQSEAGVPVPTMNSVVSALRFFFTNTLDRPDLARKLVRVSRPRNLPVVLSRDEVARLLNATTSLKHQAALSVAYGAGLRVGEVAMLKARDIDSERMLIRVERGKGGQYRNAMLSPDLLTLLRQWWQVGHRQGVLHRDGWLFPGQHALKPISTRQLYRVVVEAAQAAEITRRVGPHTLRHSFATHLLEDGVDIRIIQALLGHAKLENTALYTKVATRTVRAVTSPLDRPTQSIWAPASASPPCSTPGVRP</sequence>
<dbReference type="Pfam" id="PF13495">
    <property type="entry name" value="Phage_int_SAM_4"/>
    <property type="match status" value="1"/>
</dbReference>